<sequence length="236" mass="24968">MFGCGQDNKDFIGTFDGFLGLSNDQISMVSQTSSRFGRYFSYCLPTSVASKGFLTFGNSSIRGPNPATLGYTPLVTVPQSSSFYGIKIIGISVGGTPLPPLSSKVLVNSSAMIDSGTVISRLPPTVYHALSSAIRKSLANYTMVPAVSIFDTCYDFSKVQTIPDPKIAISFSGGVTIDLDVSGIYFAGSLSQVCLAFAANSADSDLVIYGNTQQKTFEIIYDVAGRKLGFSPKGCS</sequence>
<evidence type="ECO:0000313" key="2">
    <source>
        <dbReference type="Proteomes" id="UP001057402"/>
    </source>
</evidence>
<evidence type="ECO:0000313" key="1">
    <source>
        <dbReference type="EMBL" id="KAI4302185.1"/>
    </source>
</evidence>
<dbReference type="EMBL" id="CM042891">
    <property type="protein sequence ID" value="KAI4302185.1"/>
    <property type="molecule type" value="Genomic_DNA"/>
</dbReference>
<proteinExistence type="predicted"/>
<dbReference type="Proteomes" id="UP001057402">
    <property type="component" value="Chromosome 12"/>
</dbReference>
<reference evidence="2" key="1">
    <citation type="journal article" date="2023" name="Front. Plant Sci.">
        <title>Chromosomal-level genome assembly of Melastoma candidum provides insights into trichome evolution.</title>
        <authorList>
            <person name="Zhong Y."/>
            <person name="Wu W."/>
            <person name="Sun C."/>
            <person name="Zou P."/>
            <person name="Liu Y."/>
            <person name="Dai S."/>
            <person name="Zhou R."/>
        </authorList>
    </citation>
    <scope>NUCLEOTIDE SEQUENCE [LARGE SCALE GENOMIC DNA]</scope>
</reference>
<gene>
    <name evidence="1" type="ORF">MLD38_037966</name>
</gene>
<organism evidence="1 2">
    <name type="scientific">Melastoma candidum</name>
    <dbReference type="NCBI Taxonomy" id="119954"/>
    <lineage>
        <taxon>Eukaryota</taxon>
        <taxon>Viridiplantae</taxon>
        <taxon>Streptophyta</taxon>
        <taxon>Embryophyta</taxon>
        <taxon>Tracheophyta</taxon>
        <taxon>Spermatophyta</taxon>
        <taxon>Magnoliopsida</taxon>
        <taxon>eudicotyledons</taxon>
        <taxon>Gunneridae</taxon>
        <taxon>Pentapetalae</taxon>
        <taxon>rosids</taxon>
        <taxon>malvids</taxon>
        <taxon>Myrtales</taxon>
        <taxon>Melastomataceae</taxon>
        <taxon>Melastomatoideae</taxon>
        <taxon>Melastomateae</taxon>
        <taxon>Melastoma</taxon>
    </lineage>
</organism>
<name>A0ACB9KXJ4_9MYRT</name>
<keyword evidence="2" id="KW-1185">Reference proteome</keyword>
<comment type="caution">
    <text evidence="1">The sequence shown here is derived from an EMBL/GenBank/DDBJ whole genome shotgun (WGS) entry which is preliminary data.</text>
</comment>
<accession>A0ACB9KXJ4</accession>
<protein>
    <submittedName>
        <fullName evidence="1">Uncharacterized protein</fullName>
    </submittedName>
</protein>